<dbReference type="InterPro" id="IPR046359">
    <property type="entry name" value="Aftin-like"/>
</dbReference>
<reference evidence="3 4" key="1">
    <citation type="submission" date="2025-04" db="UniProtKB">
        <authorList>
            <consortium name="RefSeq"/>
        </authorList>
    </citation>
    <scope>IDENTIFICATION</scope>
    <source>
        <tissue evidence="3 4">Blood</tissue>
    </source>
</reference>
<dbReference type="InterPro" id="IPR029205">
    <property type="entry name" value="Clathrin-bd"/>
</dbReference>
<dbReference type="Pfam" id="PF15045">
    <property type="entry name" value="Clathrin_bdg"/>
    <property type="match status" value="1"/>
</dbReference>
<organism evidence="2 3">
    <name type="scientific">Sapajus apella</name>
    <name type="common">Brown-capped capuchin</name>
    <name type="synonym">Cebus apella</name>
    <dbReference type="NCBI Taxonomy" id="9515"/>
    <lineage>
        <taxon>Eukaryota</taxon>
        <taxon>Metazoa</taxon>
        <taxon>Chordata</taxon>
        <taxon>Craniata</taxon>
        <taxon>Vertebrata</taxon>
        <taxon>Euteleostomi</taxon>
        <taxon>Mammalia</taxon>
        <taxon>Eutheria</taxon>
        <taxon>Euarchontoglires</taxon>
        <taxon>Primates</taxon>
        <taxon>Haplorrhini</taxon>
        <taxon>Platyrrhini</taxon>
        <taxon>Cebidae</taxon>
        <taxon>Cebinae</taxon>
        <taxon>Sapajus</taxon>
    </lineage>
</organism>
<dbReference type="GO" id="GO:0032588">
    <property type="term" value="C:trans-Golgi network membrane"/>
    <property type="evidence" value="ECO:0007669"/>
    <property type="project" value="InterPro"/>
</dbReference>
<proteinExistence type="predicted"/>
<gene>
    <name evidence="3 4" type="primary">CLBA1</name>
</gene>
<dbReference type="PANTHER" id="PTHR16156">
    <property type="entry name" value="AFTIPHILIN A-RELATED"/>
    <property type="match status" value="1"/>
</dbReference>
<dbReference type="GO" id="GO:0030121">
    <property type="term" value="C:AP-1 adaptor complex"/>
    <property type="evidence" value="ECO:0007669"/>
    <property type="project" value="TreeGrafter"/>
</dbReference>
<sequence>MQKDLSGGQGHIMDDSDLKEPEGLLTVSSFRLHHCKALIQTKLSGPPHSRQGSLMACSRFLKTPFCGGGQHFTLPRKKMFTPRNLKLTFFNSDIC</sequence>
<name>A0A6J3H109_SAPAP</name>
<dbReference type="GeneID" id="116542589"/>
<dbReference type="RefSeq" id="XP_032123478.1">
    <property type="nucleotide sequence ID" value="XM_032267587.1"/>
</dbReference>
<dbReference type="AlphaFoldDB" id="A0A6J3H109"/>
<keyword evidence="2" id="KW-1185">Reference proteome</keyword>
<dbReference type="PANTHER" id="PTHR16156:SF7">
    <property type="entry name" value="CLATHRIN BINDING BOX OF AFTIPHILIN CONTAINING 1"/>
    <property type="match status" value="1"/>
</dbReference>
<dbReference type="CTD" id="122616"/>
<evidence type="ECO:0000313" key="4">
    <source>
        <dbReference type="RefSeq" id="XP_032123478.1"/>
    </source>
</evidence>
<evidence type="ECO:0000259" key="1">
    <source>
        <dbReference type="Pfam" id="PF15045"/>
    </source>
</evidence>
<accession>A0A6J3H109</accession>
<evidence type="ECO:0000313" key="3">
    <source>
        <dbReference type="RefSeq" id="XP_032123477.1"/>
    </source>
</evidence>
<evidence type="ECO:0000313" key="2">
    <source>
        <dbReference type="Proteomes" id="UP000504640"/>
    </source>
</evidence>
<feature type="domain" description="Aftiphilin clathrin-binding box" evidence="1">
    <location>
        <begin position="2"/>
        <end position="42"/>
    </location>
</feature>
<protein>
    <submittedName>
        <fullName evidence="3 4">Uncharacterized protein CLBA1 isoform X2</fullName>
    </submittedName>
</protein>
<dbReference type="RefSeq" id="XP_032123477.1">
    <property type="nucleotide sequence ID" value="XM_032267586.1"/>
</dbReference>
<dbReference type="GO" id="GO:0030276">
    <property type="term" value="F:clathrin binding"/>
    <property type="evidence" value="ECO:0007669"/>
    <property type="project" value="InterPro"/>
</dbReference>
<dbReference type="Proteomes" id="UP000504640">
    <property type="component" value="Unplaced"/>
</dbReference>